<reference evidence="2" key="1">
    <citation type="submission" date="2023-06" db="EMBL/GenBank/DDBJ databases">
        <authorList>
            <person name="Kurt Z."/>
        </authorList>
    </citation>
    <scope>NUCLEOTIDE SEQUENCE</scope>
</reference>
<evidence type="ECO:0000313" key="4">
    <source>
        <dbReference type="Proteomes" id="UP001642409"/>
    </source>
</evidence>
<dbReference type="GO" id="GO:0003676">
    <property type="term" value="F:nucleic acid binding"/>
    <property type="evidence" value="ECO:0007669"/>
    <property type="project" value="InterPro"/>
</dbReference>
<dbReference type="Gene3D" id="3.30.420.10">
    <property type="entry name" value="Ribonuclease H-like superfamily/Ribonuclease H"/>
    <property type="match status" value="1"/>
</dbReference>
<dbReference type="EMBL" id="CATOUU010000944">
    <property type="protein sequence ID" value="CAI9961766.1"/>
    <property type="molecule type" value="Genomic_DNA"/>
</dbReference>
<dbReference type="InterPro" id="IPR001584">
    <property type="entry name" value="Integrase_cat-core"/>
</dbReference>
<proteinExistence type="predicted"/>
<name>A0AA86URJ0_9EUKA</name>
<keyword evidence="4" id="KW-1185">Reference proteome</keyword>
<protein>
    <recommendedName>
        <fullName evidence="1">Integrase catalytic domain-containing protein</fullName>
    </recommendedName>
</protein>
<organism evidence="2">
    <name type="scientific">Hexamita inflata</name>
    <dbReference type="NCBI Taxonomy" id="28002"/>
    <lineage>
        <taxon>Eukaryota</taxon>
        <taxon>Metamonada</taxon>
        <taxon>Diplomonadida</taxon>
        <taxon>Hexamitidae</taxon>
        <taxon>Hexamitinae</taxon>
        <taxon>Hexamita</taxon>
    </lineage>
</organism>
<dbReference type="GO" id="GO:0015074">
    <property type="term" value="P:DNA integration"/>
    <property type="evidence" value="ECO:0007669"/>
    <property type="project" value="InterPro"/>
</dbReference>
<comment type="caution">
    <text evidence="2">The sequence shown here is derived from an EMBL/GenBank/DDBJ whole genome shotgun (WGS) entry which is preliminary data.</text>
</comment>
<evidence type="ECO:0000259" key="1">
    <source>
        <dbReference type="PROSITE" id="PS50994"/>
    </source>
</evidence>
<dbReference type="PROSITE" id="PS50994">
    <property type="entry name" value="INTEGRASE"/>
    <property type="match status" value="1"/>
</dbReference>
<dbReference type="AlphaFoldDB" id="A0AA86URJ0"/>
<feature type="domain" description="Integrase catalytic" evidence="1">
    <location>
        <begin position="1"/>
        <end position="185"/>
    </location>
</feature>
<reference evidence="3 4" key="2">
    <citation type="submission" date="2024-07" db="EMBL/GenBank/DDBJ databases">
        <authorList>
            <person name="Akdeniz Z."/>
        </authorList>
    </citation>
    <scope>NUCLEOTIDE SEQUENCE [LARGE SCALE GENOMIC DNA]</scope>
</reference>
<evidence type="ECO:0000313" key="2">
    <source>
        <dbReference type="EMBL" id="CAI9961766.1"/>
    </source>
</evidence>
<dbReference type="InterPro" id="IPR012337">
    <property type="entry name" value="RNaseH-like_sf"/>
</dbReference>
<dbReference type="Proteomes" id="UP001642409">
    <property type="component" value="Unassembled WGS sequence"/>
</dbReference>
<sequence length="379" mass="44843">MPLTNKEKQYSFINDFNTFQTDILFLNDSKHILESIDGPKYILVNYNPANHRLYIELLPDKTSESTVNAFKNFQQYITKFPDQKLEIIVSDSGSEFKLEYKQYLEQQNIEHRMINPNMKDNLILAPINSYCRYIRSWIQQKLLNKENQNIPLHTLISDINDEHNYSRPINIYKNKFPADITLEDVKALNQIKKQHNDTVDTRDIFTIGDLVYVQLLKENQLDKARVRKWSSSVYVIINKMSRFYQVSPFGFNAQLFEEQVGQDISIPVYFRKPYQLKLVQQTNNLPEYQPLEMESTMEFQIERIIKAFNQNQEEITNVNDFQKQPKAKYLVELYDGGRILVGINAFRNNNIFHKAELDFWFACQSKTPGMKYTISCNYL</sequence>
<dbReference type="EMBL" id="CAXDID020000329">
    <property type="protein sequence ID" value="CAL6077614.1"/>
    <property type="molecule type" value="Genomic_DNA"/>
</dbReference>
<gene>
    <name evidence="2" type="ORF">HINF_LOCUS49411</name>
    <name evidence="3" type="ORF">HINF_LOCUS58499</name>
</gene>
<dbReference type="InterPro" id="IPR036397">
    <property type="entry name" value="RNaseH_sf"/>
</dbReference>
<accession>A0AA86URJ0</accession>
<dbReference type="SUPFAM" id="SSF53098">
    <property type="entry name" value="Ribonuclease H-like"/>
    <property type="match status" value="1"/>
</dbReference>
<evidence type="ECO:0000313" key="3">
    <source>
        <dbReference type="EMBL" id="CAL6077614.1"/>
    </source>
</evidence>